<organism evidence="1 2">
    <name type="scientific">Agaribacter marinus</name>
    <dbReference type="NCBI Taxonomy" id="1431249"/>
    <lineage>
        <taxon>Bacteria</taxon>
        <taxon>Pseudomonadati</taxon>
        <taxon>Pseudomonadota</taxon>
        <taxon>Gammaproteobacteria</taxon>
        <taxon>Alteromonadales</taxon>
        <taxon>Alteromonadaceae</taxon>
        <taxon>Agaribacter</taxon>
    </lineage>
</organism>
<dbReference type="Gene3D" id="1.10.10.10">
    <property type="entry name" value="Winged helix-like DNA-binding domain superfamily/Winged helix DNA-binding domain"/>
    <property type="match status" value="1"/>
</dbReference>
<accession>A0AA37WJX8</accession>
<keyword evidence="2" id="KW-1185">Reference proteome</keyword>
<protein>
    <submittedName>
        <fullName evidence="1">Uncharacterized protein</fullName>
    </submittedName>
</protein>
<reference evidence="1" key="1">
    <citation type="journal article" date="2014" name="Int. J. Syst. Evol. Microbiol.">
        <title>Complete genome sequence of Corynebacterium casei LMG S-19264T (=DSM 44701T), isolated from a smear-ripened cheese.</title>
        <authorList>
            <consortium name="US DOE Joint Genome Institute (JGI-PGF)"/>
            <person name="Walter F."/>
            <person name="Albersmeier A."/>
            <person name="Kalinowski J."/>
            <person name="Ruckert C."/>
        </authorList>
    </citation>
    <scope>NUCLEOTIDE SEQUENCE</scope>
    <source>
        <strain evidence="1">NBRC 110023</strain>
    </source>
</reference>
<dbReference type="InterPro" id="IPR013324">
    <property type="entry name" value="RNA_pol_sigma_r3/r4-like"/>
</dbReference>
<dbReference type="SUPFAM" id="SSF88659">
    <property type="entry name" value="Sigma3 and sigma4 domains of RNA polymerase sigma factors"/>
    <property type="match status" value="1"/>
</dbReference>
<evidence type="ECO:0000313" key="1">
    <source>
        <dbReference type="EMBL" id="GLR72782.1"/>
    </source>
</evidence>
<proteinExistence type="predicted"/>
<evidence type="ECO:0000313" key="2">
    <source>
        <dbReference type="Proteomes" id="UP001156601"/>
    </source>
</evidence>
<reference evidence="1" key="2">
    <citation type="submission" date="2023-01" db="EMBL/GenBank/DDBJ databases">
        <title>Draft genome sequence of Agaribacter marinus strain NBRC 110023.</title>
        <authorList>
            <person name="Sun Q."/>
            <person name="Mori K."/>
        </authorList>
    </citation>
    <scope>NUCLEOTIDE SEQUENCE</scope>
    <source>
        <strain evidence="1">NBRC 110023</strain>
    </source>
</reference>
<dbReference type="EMBL" id="BSOT01000015">
    <property type="protein sequence ID" value="GLR72782.1"/>
    <property type="molecule type" value="Genomic_DNA"/>
</dbReference>
<sequence>MDIEQTNTTVENYSPPEYQILLNELRISCTIAMLLCLNRSHRMAYILGDILEFEHNEGGEILGITRDNFRQQLSRARAKVTAFTNKRCGQVTPSAKCACDKKISGAIKKKRVDPADIIFSTSQQFSYDTLQANLHETKQALRTIGLQKSIRQYKCPSKLAQDLDDLVRQGID</sequence>
<gene>
    <name evidence="1" type="ORF">GCM10007852_36900</name>
</gene>
<name>A0AA37WJX8_9ALTE</name>
<dbReference type="RefSeq" id="WP_284219199.1">
    <property type="nucleotide sequence ID" value="NZ_BSOT01000015.1"/>
</dbReference>
<comment type="caution">
    <text evidence="1">The sequence shown here is derived from an EMBL/GenBank/DDBJ whole genome shotgun (WGS) entry which is preliminary data.</text>
</comment>
<dbReference type="Proteomes" id="UP001156601">
    <property type="component" value="Unassembled WGS sequence"/>
</dbReference>
<dbReference type="InterPro" id="IPR036388">
    <property type="entry name" value="WH-like_DNA-bd_sf"/>
</dbReference>
<dbReference type="AlphaFoldDB" id="A0AA37WJX8"/>